<reference evidence="1" key="4">
    <citation type="submission" date="2019-03" db="UniProtKB">
        <authorList>
            <consortium name="EnsemblPlants"/>
        </authorList>
    </citation>
    <scope>IDENTIFICATION</scope>
</reference>
<evidence type="ECO:0000313" key="1">
    <source>
        <dbReference type="EnsemblPlants" id="AET2Gv20557500.27"/>
    </source>
</evidence>
<accession>A0A453BLT9</accession>
<protein>
    <submittedName>
        <fullName evidence="1">Uncharacterized protein</fullName>
    </submittedName>
</protein>
<reference evidence="2" key="1">
    <citation type="journal article" date="2014" name="Science">
        <title>Ancient hybridizations among the ancestral genomes of bread wheat.</title>
        <authorList>
            <consortium name="International Wheat Genome Sequencing Consortium,"/>
            <person name="Marcussen T."/>
            <person name="Sandve S.R."/>
            <person name="Heier L."/>
            <person name="Spannagl M."/>
            <person name="Pfeifer M."/>
            <person name="Jakobsen K.S."/>
            <person name="Wulff B.B."/>
            <person name="Steuernagel B."/>
            <person name="Mayer K.F."/>
            <person name="Olsen O.A."/>
        </authorList>
    </citation>
    <scope>NUCLEOTIDE SEQUENCE [LARGE SCALE GENOMIC DNA]</scope>
    <source>
        <strain evidence="2">cv. AL8/78</strain>
    </source>
</reference>
<reference evidence="2" key="2">
    <citation type="journal article" date="2017" name="Nat. Plants">
        <title>The Aegilops tauschii genome reveals multiple impacts of transposons.</title>
        <authorList>
            <person name="Zhao G."/>
            <person name="Zou C."/>
            <person name="Li K."/>
            <person name="Wang K."/>
            <person name="Li T."/>
            <person name="Gao L."/>
            <person name="Zhang X."/>
            <person name="Wang H."/>
            <person name="Yang Z."/>
            <person name="Liu X."/>
            <person name="Jiang W."/>
            <person name="Mao L."/>
            <person name="Kong X."/>
            <person name="Jiao Y."/>
            <person name="Jia J."/>
        </authorList>
    </citation>
    <scope>NUCLEOTIDE SEQUENCE [LARGE SCALE GENOMIC DNA]</scope>
    <source>
        <strain evidence="2">cv. AL8/78</strain>
    </source>
</reference>
<dbReference type="Gramene" id="AET2Gv20557500.27">
    <property type="protein sequence ID" value="AET2Gv20557500.27"/>
    <property type="gene ID" value="AET2Gv20557500"/>
</dbReference>
<sequence length="52" mass="5784">MLCCAGFGGCLVWQEFSSITCVIVAIFKNFNIQVHKKTEVHYVKTTVDAESS</sequence>
<dbReference type="Proteomes" id="UP000015105">
    <property type="component" value="Chromosome 2D"/>
</dbReference>
<name>A0A453BLT9_AEGTS</name>
<dbReference type="EnsemblPlants" id="AET2Gv20557500.27">
    <property type="protein sequence ID" value="AET2Gv20557500.27"/>
    <property type="gene ID" value="AET2Gv20557500"/>
</dbReference>
<reference evidence="1" key="3">
    <citation type="journal article" date="2017" name="Nature">
        <title>Genome sequence of the progenitor of the wheat D genome Aegilops tauschii.</title>
        <authorList>
            <person name="Luo M.C."/>
            <person name="Gu Y.Q."/>
            <person name="Puiu D."/>
            <person name="Wang H."/>
            <person name="Twardziok S.O."/>
            <person name="Deal K.R."/>
            <person name="Huo N."/>
            <person name="Zhu T."/>
            <person name="Wang L."/>
            <person name="Wang Y."/>
            <person name="McGuire P.E."/>
            <person name="Liu S."/>
            <person name="Long H."/>
            <person name="Ramasamy R.K."/>
            <person name="Rodriguez J.C."/>
            <person name="Van S.L."/>
            <person name="Yuan L."/>
            <person name="Wang Z."/>
            <person name="Xia Z."/>
            <person name="Xiao L."/>
            <person name="Anderson O.D."/>
            <person name="Ouyang S."/>
            <person name="Liang Y."/>
            <person name="Zimin A.V."/>
            <person name="Pertea G."/>
            <person name="Qi P."/>
            <person name="Bennetzen J.L."/>
            <person name="Dai X."/>
            <person name="Dawson M.W."/>
            <person name="Muller H.G."/>
            <person name="Kugler K."/>
            <person name="Rivarola-Duarte L."/>
            <person name="Spannagl M."/>
            <person name="Mayer K.F.X."/>
            <person name="Lu F.H."/>
            <person name="Bevan M.W."/>
            <person name="Leroy P."/>
            <person name="Li P."/>
            <person name="You F.M."/>
            <person name="Sun Q."/>
            <person name="Liu Z."/>
            <person name="Lyons E."/>
            <person name="Wicker T."/>
            <person name="Salzberg S.L."/>
            <person name="Devos K.M."/>
            <person name="Dvorak J."/>
        </authorList>
    </citation>
    <scope>NUCLEOTIDE SEQUENCE [LARGE SCALE GENOMIC DNA]</scope>
    <source>
        <strain evidence="1">cv. AL8/78</strain>
    </source>
</reference>
<organism evidence="1 2">
    <name type="scientific">Aegilops tauschii subsp. strangulata</name>
    <name type="common">Goatgrass</name>
    <dbReference type="NCBI Taxonomy" id="200361"/>
    <lineage>
        <taxon>Eukaryota</taxon>
        <taxon>Viridiplantae</taxon>
        <taxon>Streptophyta</taxon>
        <taxon>Embryophyta</taxon>
        <taxon>Tracheophyta</taxon>
        <taxon>Spermatophyta</taxon>
        <taxon>Magnoliopsida</taxon>
        <taxon>Liliopsida</taxon>
        <taxon>Poales</taxon>
        <taxon>Poaceae</taxon>
        <taxon>BOP clade</taxon>
        <taxon>Pooideae</taxon>
        <taxon>Triticodae</taxon>
        <taxon>Triticeae</taxon>
        <taxon>Triticinae</taxon>
        <taxon>Aegilops</taxon>
    </lineage>
</organism>
<dbReference type="AlphaFoldDB" id="A0A453BLT9"/>
<evidence type="ECO:0000313" key="2">
    <source>
        <dbReference type="Proteomes" id="UP000015105"/>
    </source>
</evidence>
<keyword evidence="2" id="KW-1185">Reference proteome</keyword>
<reference evidence="1" key="5">
    <citation type="journal article" date="2021" name="G3 (Bethesda)">
        <title>Aegilops tauschii genome assembly Aet v5.0 features greater sequence contiguity and improved annotation.</title>
        <authorList>
            <person name="Wang L."/>
            <person name="Zhu T."/>
            <person name="Rodriguez J.C."/>
            <person name="Deal K.R."/>
            <person name="Dubcovsky J."/>
            <person name="McGuire P.E."/>
            <person name="Lux T."/>
            <person name="Spannagl M."/>
            <person name="Mayer K.F.X."/>
            <person name="Baldrich P."/>
            <person name="Meyers B.C."/>
            <person name="Huo N."/>
            <person name="Gu Y.Q."/>
            <person name="Zhou H."/>
            <person name="Devos K.M."/>
            <person name="Bennetzen J.L."/>
            <person name="Unver T."/>
            <person name="Budak H."/>
            <person name="Gulick P.J."/>
            <person name="Galiba G."/>
            <person name="Kalapos B."/>
            <person name="Nelson D.R."/>
            <person name="Li P."/>
            <person name="You F.M."/>
            <person name="Luo M.C."/>
            <person name="Dvorak J."/>
        </authorList>
    </citation>
    <scope>NUCLEOTIDE SEQUENCE [LARGE SCALE GENOMIC DNA]</scope>
    <source>
        <strain evidence="1">cv. AL8/78</strain>
    </source>
</reference>
<proteinExistence type="predicted"/>